<dbReference type="OrthoDB" id="7446256at2"/>
<evidence type="ECO:0000313" key="2">
    <source>
        <dbReference type="EMBL" id="SHI98038.1"/>
    </source>
</evidence>
<protein>
    <recommendedName>
        <fullName evidence="4">DUF3667 domain-containing protein</fullName>
    </recommendedName>
</protein>
<dbReference type="Proteomes" id="UP000184232">
    <property type="component" value="Unassembled WGS sequence"/>
</dbReference>
<keyword evidence="1" id="KW-0472">Membrane</keyword>
<dbReference type="RefSeq" id="WP_072783041.1">
    <property type="nucleotide sequence ID" value="NZ_FQZH01000001.1"/>
</dbReference>
<feature type="transmembrane region" description="Helical" evidence="1">
    <location>
        <begin position="147"/>
        <end position="163"/>
    </location>
</feature>
<reference evidence="3" key="1">
    <citation type="submission" date="2016-11" db="EMBL/GenBank/DDBJ databases">
        <authorList>
            <person name="Varghese N."/>
            <person name="Submissions S."/>
        </authorList>
    </citation>
    <scope>NUCLEOTIDE SEQUENCE [LARGE SCALE GENOMIC DNA]</scope>
    <source>
        <strain evidence="3">DSM 22807</strain>
    </source>
</reference>
<keyword evidence="1" id="KW-0812">Transmembrane</keyword>
<evidence type="ECO:0000256" key="1">
    <source>
        <dbReference type="SAM" id="Phobius"/>
    </source>
</evidence>
<feature type="transmembrane region" description="Helical" evidence="1">
    <location>
        <begin position="175"/>
        <end position="195"/>
    </location>
</feature>
<organism evidence="2 3">
    <name type="scientific">Flavobacterium haoranii</name>
    <dbReference type="NCBI Taxonomy" id="683124"/>
    <lineage>
        <taxon>Bacteria</taxon>
        <taxon>Pseudomonadati</taxon>
        <taxon>Bacteroidota</taxon>
        <taxon>Flavobacteriia</taxon>
        <taxon>Flavobacteriales</taxon>
        <taxon>Flavobacteriaceae</taxon>
        <taxon>Flavobacterium</taxon>
    </lineage>
</organism>
<gene>
    <name evidence="2" type="ORF">SAMN05444337_1255</name>
</gene>
<dbReference type="EMBL" id="FQZH01000001">
    <property type="protein sequence ID" value="SHI98038.1"/>
    <property type="molecule type" value="Genomic_DNA"/>
</dbReference>
<feature type="transmembrane region" description="Helical" evidence="1">
    <location>
        <begin position="207"/>
        <end position="225"/>
    </location>
</feature>
<dbReference type="Pfam" id="PF12412">
    <property type="entry name" value="DUF3667"/>
    <property type="match status" value="1"/>
</dbReference>
<dbReference type="InterPro" id="IPR022134">
    <property type="entry name" value="DUF3667"/>
</dbReference>
<evidence type="ECO:0008006" key="4">
    <source>
        <dbReference type="Google" id="ProtNLM"/>
    </source>
</evidence>
<sequence>MEETKNCINCHEPLAGKFCYNCGEKIVEKTDFSIKTILQQFVDGFTNFDSKFIKSFWFLLFKPGQLTENYVNGLRKPFMKPFQLFIVVNVLFFIILSGADIFRIPSGYFFSIEANLKILEEIAITKNESVEVLKQVYDTDSLTNSKLYIFILIPFLSLIIWLINFKKKLQFGVHAIFAIHYLSFFMLFCLTLVIFPREWFTPRVTQLTIFSFNFIYLAFAIKRFYNNNWKITLLKTLIIVVLFFALVFLYREQISQFTLYFMHK</sequence>
<name>A0A1M6FJY3_9FLAO</name>
<dbReference type="STRING" id="683124.SAMN05444337_1255"/>
<accession>A0A1M6FJY3</accession>
<keyword evidence="3" id="KW-1185">Reference proteome</keyword>
<keyword evidence="1" id="KW-1133">Transmembrane helix</keyword>
<feature type="transmembrane region" description="Helical" evidence="1">
    <location>
        <begin position="82"/>
        <end position="102"/>
    </location>
</feature>
<proteinExistence type="predicted"/>
<dbReference type="AlphaFoldDB" id="A0A1M6FJY3"/>
<evidence type="ECO:0000313" key="3">
    <source>
        <dbReference type="Proteomes" id="UP000184232"/>
    </source>
</evidence>
<feature type="transmembrane region" description="Helical" evidence="1">
    <location>
        <begin position="232"/>
        <end position="250"/>
    </location>
</feature>